<organism evidence="2 3">
    <name type="scientific">Candidozyma auris</name>
    <name type="common">Yeast</name>
    <name type="synonym">Candida auris</name>
    <dbReference type="NCBI Taxonomy" id="498019"/>
    <lineage>
        <taxon>Eukaryota</taxon>
        <taxon>Fungi</taxon>
        <taxon>Dikarya</taxon>
        <taxon>Ascomycota</taxon>
        <taxon>Saccharomycotina</taxon>
        <taxon>Pichiomycetes</taxon>
        <taxon>Metschnikowiaceae</taxon>
        <taxon>Candidozyma</taxon>
    </lineage>
</organism>
<name>A0A0L0NZE9_CANAR</name>
<dbReference type="AlphaFoldDB" id="A0A0L0NZE9"/>
<gene>
    <name evidence="2" type="ORF">QG37_03553</name>
</gene>
<feature type="compositionally biased region" description="Basic and acidic residues" evidence="1">
    <location>
        <begin position="16"/>
        <end position="67"/>
    </location>
</feature>
<feature type="compositionally biased region" description="Polar residues" evidence="1">
    <location>
        <begin position="1"/>
        <end position="10"/>
    </location>
</feature>
<evidence type="ECO:0000313" key="3">
    <source>
        <dbReference type="Proteomes" id="UP000037122"/>
    </source>
</evidence>
<dbReference type="EMBL" id="LGST01000023">
    <property type="protein sequence ID" value="KND99418.1"/>
    <property type="molecule type" value="Genomic_DNA"/>
</dbReference>
<comment type="caution">
    <text evidence="2">The sequence shown here is derived from an EMBL/GenBank/DDBJ whole genome shotgun (WGS) entry which is preliminary data.</text>
</comment>
<dbReference type="Proteomes" id="UP000037122">
    <property type="component" value="Unassembled WGS sequence"/>
</dbReference>
<dbReference type="VEuPathDB" id="FungiDB:QG37_03553"/>
<protein>
    <submittedName>
        <fullName evidence="2">Uncharacterized protein</fullName>
    </submittedName>
</protein>
<evidence type="ECO:0000313" key="2">
    <source>
        <dbReference type="EMBL" id="KND99418.1"/>
    </source>
</evidence>
<evidence type="ECO:0000256" key="1">
    <source>
        <dbReference type="SAM" id="MobiDB-lite"/>
    </source>
</evidence>
<reference evidence="3" key="1">
    <citation type="journal article" date="2015" name="BMC Genomics">
        <title>Draft genome of a commonly misdiagnosed multidrug resistant pathogen Candida auris.</title>
        <authorList>
            <person name="Chatterjee S."/>
            <person name="Alampalli S.V."/>
            <person name="Nageshan R.K."/>
            <person name="Chettiar S.T."/>
            <person name="Joshi S."/>
            <person name="Tatu U.S."/>
        </authorList>
    </citation>
    <scope>NUCLEOTIDE SEQUENCE [LARGE SCALE GENOMIC DNA]</scope>
    <source>
        <strain evidence="3">6684</strain>
    </source>
</reference>
<accession>A0A0L0NZE9</accession>
<feature type="region of interest" description="Disordered" evidence="1">
    <location>
        <begin position="1"/>
        <end position="67"/>
    </location>
</feature>
<proteinExistence type="predicted"/>
<sequence>MRSQVTTNSEGPYGGEAKKRGGHCEKRKMTMRGDKEAEGGVRVSKSIDKKQTAEKKTKDKNFNRPEK</sequence>